<dbReference type="Proteomes" id="UP000010319">
    <property type="component" value="Unassembled WGS sequence"/>
</dbReference>
<name>A0ABP2EAN0_YERBE</name>
<dbReference type="EMBL" id="AALC02000011">
    <property type="protein sequence ID" value="EEQ07505.1"/>
    <property type="molecule type" value="Genomic_DNA"/>
</dbReference>
<evidence type="ECO:0000313" key="3">
    <source>
        <dbReference type="Proteomes" id="UP000010319"/>
    </source>
</evidence>
<evidence type="ECO:0000256" key="1">
    <source>
        <dbReference type="SAM" id="Phobius"/>
    </source>
</evidence>
<feature type="transmembrane region" description="Helical" evidence="1">
    <location>
        <begin position="17"/>
        <end position="37"/>
    </location>
</feature>
<keyword evidence="1" id="KW-1133">Transmembrane helix</keyword>
<keyword evidence="3" id="KW-1185">Reference proteome</keyword>
<accession>A0ABP2EAN0</accession>
<keyword evidence="1" id="KW-0472">Membrane</keyword>
<evidence type="ECO:0000313" key="2">
    <source>
        <dbReference type="EMBL" id="EEQ07505.1"/>
    </source>
</evidence>
<gene>
    <name evidence="2" type="ORF">yberc0001_14190</name>
</gene>
<sequence length="49" mass="6238">MLLNQPNFFFTVKRYRLTLFFTFSVQLLLNFIYYSYIDDFLFVYKYRLD</sequence>
<proteinExistence type="predicted"/>
<comment type="caution">
    <text evidence="2">The sequence shown here is derived from an EMBL/GenBank/DDBJ whole genome shotgun (WGS) entry which is preliminary data.</text>
</comment>
<protein>
    <submittedName>
        <fullName evidence="2">Uncharacterized protein</fullName>
    </submittedName>
</protein>
<keyword evidence="1" id="KW-0812">Transmembrane</keyword>
<reference evidence="2" key="1">
    <citation type="submission" date="2008-12" db="EMBL/GenBank/DDBJ databases">
        <title>Annotation of the Yersinia bercovieri ATCC 43970 genome.</title>
        <authorList>
            <person name="Read T.D."/>
            <person name="Akmal A."/>
            <person name="Bishop-Lilly K."/>
            <person name="Chen P.E."/>
            <person name="Cook C."/>
            <person name="Kiley M.P."/>
            <person name="Lentz S."/>
            <person name="Mateczun A."/>
            <person name="Nagarajan N."/>
            <person name="Nolan N."/>
            <person name="Osborne B.I."/>
            <person name="Pop M."/>
            <person name="Sozhamannan S."/>
            <person name="Stewart A.C."/>
            <person name="Sulakvelidze A."/>
            <person name="Thomason B."/>
            <person name="Willner K."/>
            <person name="Zwick M.E."/>
        </authorList>
    </citation>
    <scope>NUCLEOTIDE SEQUENCE [LARGE SCALE GENOMIC DNA]</scope>
    <source>
        <strain evidence="2">ATCC 43970</strain>
    </source>
</reference>
<organism evidence="2 3">
    <name type="scientific">Yersinia bercovieri ATCC 43970</name>
    <dbReference type="NCBI Taxonomy" id="349968"/>
    <lineage>
        <taxon>Bacteria</taxon>
        <taxon>Pseudomonadati</taxon>
        <taxon>Pseudomonadota</taxon>
        <taxon>Gammaproteobacteria</taxon>
        <taxon>Enterobacterales</taxon>
        <taxon>Yersiniaceae</taxon>
        <taxon>Yersinia</taxon>
    </lineage>
</organism>